<evidence type="ECO:0000313" key="3">
    <source>
        <dbReference type="Proteomes" id="UP000777303"/>
    </source>
</evidence>
<gene>
    <name evidence="2" type="ORF">H9901_04610</name>
</gene>
<protein>
    <submittedName>
        <fullName evidence="2">Uncharacterized protein</fullName>
    </submittedName>
</protein>
<reference evidence="2" key="2">
    <citation type="submission" date="2021-04" db="EMBL/GenBank/DDBJ databases">
        <authorList>
            <person name="Gilroy R."/>
        </authorList>
    </citation>
    <scope>NUCLEOTIDE SEQUENCE</scope>
    <source>
        <strain evidence="2">F6-6636</strain>
    </source>
</reference>
<comment type="caution">
    <text evidence="2">The sequence shown here is derived from an EMBL/GenBank/DDBJ whole genome shotgun (WGS) entry which is preliminary data.</text>
</comment>
<feature type="coiled-coil region" evidence="1">
    <location>
        <begin position="84"/>
        <end position="118"/>
    </location>
</feature>
<reference evidence="2" key="1">
    <citation type="journal article" date="2021" name="PeerJ">
        <title>Extensive microbial diversity within the chicken gut microbiome revealed by metagenomics and culture.</title>
        <authorList>
            <person name="Gilroy R."/>
            <person name="Ravi A."/>
            <person name="Getino M."/>
            <person name="Pursley I."/>
            <person name="Horton D.L."/>
            <person name="Alikhan N.F."/>
            <person name="Baker D."/>
            <person name="Gharbi K."/>
            <person name="Hall N."/>
            <person name="Watson M."/>
            <person name="Adriaenssens E.M."/>
            <person name="Foster-Nyarko E."/>
            <person name="Jarju S."/>
            <person name="Secka A."/>
            <person name="Antonio M."/>
            <person name="Oren A."/>
            <person name="Chaudhuri R.R."/>
            <person name="La Ragione R."/>
            <person name="Hildebrand F."/>
            <person name="Pallen M.J."/>
        </authorList>
    </citation>
    <scope>NUCLEOTIDE SEQUENCE</scope>
    <source>
        <strain evidence="2">F6-6636</strain>
    </source>
</reference>
<dbReference type="EMBL" id="JAHLFS010000056">
    <property type="protein sequence ID" value="MBU3851961.1"/>
    <property type="molecule type" value="Genomic_DNA"/>
</dbReference>
<name>A0A948TK14_9LACO</name>
<keyword evidence="1" id="KW-0175">Coiled coil</keyword>
<evidence type="ECO:0000313" key="2">
    <source>
        <dbReference type="EMBL" id="MBU3851961.1"/>
    </source>
</evidence>
<organism evidence="2 3">
    <name type="scientific">Candidatus Paralactobacillus gallistercoris</name>
    <dbReference type="NCBI Taxonomy" id="2838724"/>
    <lineage>
        <taxon>Bacteria</taxon>
        <taxon>Bacillati</taxon>
        <taxon>Bacillota</taxon>
        <taxon>Bacilli</taxon>
        <taxon>Lactobacillales</taxon>
        <taxon>Lactobacillaceae</taxon>
        <taxon>Lactobacillus</taxon>
    </lineage>
</organism>
<dbReference type="AlphaFoldDB" id="A0A948TK14"/>
<sequence>MRELDEVLKEQQTIRAANEQLLAQKKLFMQLADEQLRDANKDKRLQASIAEDVRGTRYAGYMASACADIETANRKLTQHIADAQSAINKKLRDNEERLTRLQAEYHQMQINKKKAKKS</sequence>
<proteinExistence type="predicted"/>
<dbReference type="Proteomes" id="UP000777303">
    <property type="component" value="Unassembled WGS sequence"/>
</dbReference>
<accession>A0A948TK14</accession>
<evidence type="ECO:0000256" key="1">
    <source>
        <dbReference type="SAM" id="Coils"/>
    </source>
</evidence>